<feature type="compositionally biased region" description="Basic and acidic residues" evidence="1">
    <location>
        <begin position="174"/>
        <end position="185"/>
    </location>
</feature>
<feature type="region of interest" description="Disordered" evidence="1">
    <location>
        <begin position="44"/>
        <end position="66"/>
    </location>
</feature>
<feature type="compositionally biased region" description="Polar residues" evidence="1">
    <location>
        <begin position="1"/>
        <end position="12"/>
    </location>
</feature>
<dbReference type="OMA" id="MSTPYLV"/>
<sequence length="565" mass="63731">MYSQHSNRTQIVPTHHHPHGPHDGPLTAEREMLNQIRSKLERAQRRLARTPSSTCSGYISSSNTEKHAVPVKSVGIATSRSSQGSNHHSSKHLSPQYKSKSKFAHVDTDPLNGGPPPLATPFLVYSTSRILSMESQEKHRRCEQPRSALRSEVARPPTSRVRFQDLQNQNSHSNQKDRKLQDVRQRRYQQVQDRELRHMQRATSQLHVTSPITTATRHIVARENPPNSAIKPSAYQKVVETLTSSVRRNVGTVPPPTSDIKVSALEDVVPRRQNHDPKVVPQFQNTPETVQLTKTGTSIEEVHEADDTSTYDTDDSYEFDSDAEFLSSSEYAKLVKEKVDETTVSDNDRKQNQAQRNDSTSHLTTKDLALYALGRTSSSSSEVVLSSKDKTFNSNVRVSKSSLQRHEHLSSSISAENYVRRSRTRAPMDLKHHLPPSIGVLSELSCGSSTFLLDSTSFYHIQWTKGEFAFSVQQVYPKNEFEFEDESQWFLRMLLNTERSTCPNFEHVRVGDVLIRVGETDVSDLGLEGSGLVLTTFFTKLMAQLPVNLTFQRMQSSDWDGGVEL</sequence>
<feature type="region of interest" description="Disordered" evidence="1">
    <location>
        <begin position="1"/>
        <end position="27"/>
    </location>
</feature>
<evidence type="ECO:0000313" key="2">
    <source>
        <dbReference type="EMBL" id="CEG48987.1"/>
    </source>
</evidence>
<feature type="region of interest" description="Disordered" evidence="1">
    <location>
        <begin position="340"/>
        <end position="362"/>
    </location>
</feature>
<reference evidence="3" key="1">
    <citation type="submission" date="2014-09" db="EMBL/GenBank/DDBJ databases">
        <authorList>
            <person name="Sharma Rahul"/>
            <person name="Thines Marco"/>
        </authorList>
    </citation>
    <scope>NUCLEOTIDE SEQUENCE [LARGE SCALE GENOMIC DNA]</scope>
</reference>
<proteinExistence type="predicted"/>
<evidence type="ECO:0000256" key="1">
    <source>
        <dbReference type="SAM" id="MobiDB-lite"/>
    </source>
</evidence>
<keyword evidence="3" id="KW-1185">Reference proteome</keyword>
<feature type="region of interest" description="Disordered" evidence="1">
    <location>
        <begin position="78"/>
        <end position="120"/>
    </location>
</feature>
<accession>A0A0N7L862</accession>
<name>A0A0N7L862_PLAHL</name>
<dbReference type="RefSeq" id="XP_024585356.1">
    <property type="nucleotide sequence ID" value="XM_024720127.1"/>
</dbReference>
<dbReference type="AlphaFoldDB" id="A0A0N7L862"/>
<feature type="compositionally biased region" description="Basic and acidic residues" evidence="1">
    <location>
        <begin position="340"/>
        <end position="351"/>
    </location>
</feature>
<feature type="region of interest" description="Disordered" evidence="1">
    <location>
        <begin position="134"/>
        <end position="185"/>
    </location>
</feature>
<evidence type="ECO:0000313" key="3">
    <source>
        <dbReference type="Proteomes" id="UP000054928"/>
    </source>
</evidence>
<dbReference type="STRING" id="4781.A0A0N7L862"/>
<dbReference type="GeneID" id="36401832"/>
<dbReference type="Proteomes" id="UP000054928">
    <property type="component" value="Unassembled WGS sequence"/>
</dbReference>
<feature type="compositionally biased region" description="Polar residues" evidence="1">
    <location>
        <begin position="352"/>
        <end position="362"/>
    </location>
</feature>
<evidence type="ECO:0008006" key="4">
    <source>
        <dbReference type="Google" id="ProtNLM"/>
    </source>
</evidence>
<dbReference type="EMBL" id="CCYD01003042">
    <property type="protein sequence ID" value="CEG48987.1"/>
    <property type="molecule type" value="Genomic_DNA"/>
</dbReference>
<feature type="compositionally biased region" description="Basic and acidic residues" evidence="1">
    <location>
        <begin position="135"/>
        <end position="144"/>
    </location>
</feature>
<dbReference type="OrthoDB" id="128712at2759"/>
<protein>
    <recommendedName>
        <fullName evidence="4">PDZ domain</fullName>
    </recommendedName>
</protein>
<organism evidence="2 3">
    <name type="scientific">Plasmopara halstedii</name>
    <name type="common">Downy mildew of sunflower</name>
    <dbReference type="NCBI Taxonomy" id="4781"/>
    <lineage>
        <taxon>Eukaryota</taxon>
        <taxon>Sar</taxon>
        <taxon>Stramenopiles</taxon>
        <taxon>Oomycota</taxon>
        <taxon>Peronosporomycetes</taxon>
        <taxon>Peronosporales</taxon>
        <taxon>Peronosporaceae</taxon>
        <taxon>Plasmopara</taxon>
    </lineage>
</organism>
<feature type="compositionally biased region" description="Polar residues" evidence="1">
    <location>
        <begin position="50"/>
        <end position="63"/>
    </location>
</feature>